<protein>
    <submittedName>
        <fullName evidence="3">EAL domain, c-di-GMP-specific phosphodiesterase class I (Or its enzymatically inactive variant)</fullName>
    </submittedName>
</protein>
<sequence>MVVDDRGQESQRPLPAAPAERHLPAAPAERHLPSALFPDRAENGLSSLLGPDSLHTSFQRIIDLQTGAIVGYEAVVGGPADSSFADPAALASAARAMGMTPDLDAARWNGALAAAAREDKPREVPLFIAVDPDSLTDLPDLHDQDAGGAVLQFDETALIRRPAHLMRVVAEVRRLGWAIAVDHVGVRPESLALLPLLEPDVVKLDRTLLATRPNRFTARVVNAVAAQVERTGAIVMAEGITDEASALAARAMGARVGEGPLYGSTTSLSGDSPVGSPLEFGTARARGATPLSTPYNLAAGGLDVRRASKRLLIEISKNLESMATDSRQTALMMGAFQHIRHFTALTGRRWELMAQNAALVGALAENMGTEPAPKIRGAGLPASDSLREEWDVVVLSPHFSAVLAARDLGDGGPDMDRRFDYVLSHDPTLTIECARSLVARLPPERSGS</sequence>
<evidence type="ECO:0000259" key="2">
    <source>
        <dbReference type="PROSITE" id="PS50883"/>
    </source>
</evidence>
<evidence type="ECO:0000256" key="1">
    <source>
        <dbReference type="SAM" id="MobiDB-lite"/>
    </source>
</evidence>
<dbReference type="EMBL" id="FOJN01000004">
    <property type="protein sequence ID" value="SFA46473.1"/>
    <property type="molecule type" value="Genomic_DNA"/>
</dbReference>
<dbReference type="Pfam" id="PF10069">
    <property type="entry name" value="DICT"/>
    <property type="match status" value="1"/>
</dbReference>
<reference evidence="3 4" key="1">
    <citation type="submission" date="2016-10" db="EMBL/GenBank/DDBJ databases">
        <authorList>
            <person name="de Groot N.N."/>
        </authorList>
    </citation>
    <scope>NUCLEOTIDE SEQUENCE [LARGE SCALE GENOMIC DNA]</scope>
    <source>
        <strain evidence="3 4">DSM 44908</strain>
    </source>
</reference>
<accession>A0A1I0T4C7</accession>
<dbReference type="AlphaFoldDB" id="A0A1I0T4C7"/>
<feature type="region of interest" description="Disordered" evidence="1">
    <location>
        <begin position="1"/>
        <end position="22"/>
    </location>
</feature>
<dbReference type="PANTHER" id="PTHR33121">
    <property type="entry name" value="CYCLIC DI-GMP PHOSPHODIESTERASE PDEF"/>
    <property type="match status" value="1"/>
</dbReference>
<feature type="domain" description="EAL" evidence="2">
    <location>
        <begin position="38"/>
        <end position="279"/>
    </location>
</feature>
<gene>
    <name evidence="3" type="ORF">SAMN05444374_10442</name>
</gene>
<dbReference type="CDD" id="cd01948">
    <property type="entry name" value="EAL"/>
    <property type="match status" value="1"/>
</dbReference>
<evidence type="ECO:0000313" key="3">
    <source>
        <dbReference type="EMBL" id="SFA46473.1"/>
    </source>
</evidence>
<dbReference type="GO" id="GO:0071111">
    <property type="term" value="F:cyclic-guanylate-specific phosphodiesterase activity"/>
    <property type="evidence" value="ECO:0007669"/>
    <property type="project" value="InterPro"/>
</dbReference>
<dbReference type="PROSITE" id="PS50883">
    <property type="entry name" value="EAL"/>
    <property type="match status" value="1"/>
</dbReference>
<dbReference type="PANTHER" id="PTHR33121:SF76">
    <property type="entry name" value="SIGNALING PROTEIN"/>
    <property type="match status" value="1"/>
</dbReference>
<dbReference type="Proteomes" id="UP000182054">
    <property type="component" value="Unassembled WGS sequence"/>
</dbReference>
<dbReference type="Gene3D" id="3.20.20.450">
    <property type="entry name" value="EAL domain"/>
    <property type="match status" value="1"/>
</dbReference>
<dbReference type="RefSeq" id="WP_068104675.1">
    <property type="nucleotide sequence ID" value="NZ_FOJN01000004.1"/>
</dbReference>
<dbReference type="GeneID" id="85485200"/>
<evidence type="ECO:0000313" key="4">
    <source>
        <dbReference type="Proteomes" id="UP000182054"/>
    </source>
</evidence>
<dbReference type="InterPro" id="IPR035919">
    <property type="entry name" value="EAL_sf"/>
</dbReference>
<dbReference type="InterPro" id="IPR050706">
    <property type="entry name" value="Cyclic-di-GMP_PDE-like"/>
</dbReference>
<dbReference type="SMART" id="SM00052">
    <property type="entry name" value="EAL"/>
    <property type="match status" value="1"/>
</dbReference>
<dbReference type="InterPro" id="IPR019278">
    <property type="entry name" value="DICT_dom"/>
</dbReference>
<name>A0A1I0T4C7_9NOCA</name>
<dbReference type="Pfam" id="PF00563">
    <property type="entry name" value="EAL"/>
    <property type="match status" value="1"/>
</dbReference>
<dbReference type="SUPFAM" id="SSF141868">
    <property type="entry name" value="EAL domain-like"/>
    <property type="match status" value="1"/>
</dbReference>
<proteinExistence type="predicted"/>
<organism evidence="3 4">
    <name type="scientific">Rhodococcoides kroppenstedtii</name>
    <dbReference type="NCBI Taxonomy" id="293050"/>
    <lineage>
        <taxon>Bacteria</taxon>
        <taxon>Bacillati</taxon>
        <taxon>Actinomycetota</taxon>
        <taxon>Actinomycetes</taxon>
        <taxon>Mycobacteriales</taxon>
        <taxon>Nocardiaceae</taxon>
        <taxon>Rhodococcoides</taxon>
    </lineage>
</organism>
<dbReference type="InterPro" id="IPR001633">
    <property type="entry name" value="EAL_dom"/>
</dbReference>